<evidence type="ECO:0000256" key="6">
    <source>
        <dbReference type="ARBA" id="ARBA00022532"/>
    </source>
</evidence>
<dbReference type="GO" id="GO:0022904">
    <property type="term" value="P:respiratory electron transport chain"/>
    <property type="evidence" value="ECO:0007669"/>
    <property type="project" value="TreeGrafter"/>
</dbReference>
<dbReference type="InterPro" id="IPR004489">
    <property type="entry name" value="Succ_DH/fum_Rdtase_Fe-S"/>
</dbReference>
<comment type="cofactor">
    <cofactor evidence="1">
        <name>[3Fe-4S] cluster</name>
        <dbReference type="ChEBI" id="CHEBI:21137"/>
    </cofactor>
</comment>
<evidence type="ECO:0000256" key="7">
    <source>
        <dbReference type="ARBA" id="ARBA00022714"/>
    </source>
</evidence>
<evidence type="ECO:0000256" key="13">
    <source>
        <dbReference type="ARBA" id="ARBA00034078"/>
    </source>
</evidence>
<dbReference type="PROSITE" id="PS00198">
    <property type="entry name" value="4FE4S_FER_1"/>
    <property type="match status" value="1"/>
</dbReference>
<evidence type="ECO:0000256" key="2">
    <source>
        <dbReference type="ARBA" id="ARBA00001966"/>
    </source>
</evidence>
<dbReference type="GO" id="GO:0051537">
    <property type="term" value="F:2 iron, 2 sulfur cluster binding"/>
    <property type="evidence" value="ECO:0007669"/>
    <property type="project" value="UniProtKB-KW"/>
</dbReference>
<dbReference type="InterPro" id="IPR036010">
    <property type="entry name" value="2Fe-2S_ferredoxin-like_sf"/>
</dbReference>
<dbReference type="EMBL" id="FMJE01000007">
    <property type="protein sequence ID" value="SCM83169.1"/>
    <property type="molecule type" value="Genomic_DNA"/>
</dbReference>
<evidence type="ECO:0000256" key="1">
    <source>
        <dbReference type="ARBA" id="ARBA00001927"/>
    </source>
</evidence>
<evidence type="ECO:0000256" key="5">
    <source>
        <dbReference type="ARBA" id="ARBA00022485"/>
    </source>
</evidence>
<keyword evidence="6" id="KW-0816">Tricarboxylic acid cycle</keyword>
<organism evidence="15">
    <name type="scientific">uncultured Sporomusa sp</name>
    <dbReference type="NCBI Taxonomy" id="307249"/>
    <lineage>
        <taxon>Bacteria</taxon>
        <taxon>Bacillati</taxon>
        <taxon>Bacillota</taxon>
        <taxon>Negativicutes</taxon>
        <taxon>Selenomonadales</taxon>
        <taxon>Sporomusaceae</taxon>
        <taxon>Sporomusa</taxon>
        <taxon>environmental samples</taxon>
    </lineage>
</organism>
<keyword evidence="11" id="KW-0411">Iron-sulfur</keyword>
<reference evidence="15" key="1">
    <citation type="submission" date="2016-08" db="EMBL/GenBank/DDBJ databases">
        <authorList>
            <person name="Seilhamer J.J."/>
        </authorList>
    </citation>
    <scope>NUCLEOTIDE SEQUENCE</scope>
    <source>
        <strain evidence="15">86</strain>
    </source>
</reference>
<dbReference type="RefSeq" id="WP_288185657.1">
    <property type="nucleotide sequence ID" value="NZ_LT608335.1"/>
</dbReference>
<dbReference type="PROSITE" id="PS51379">
    <property type="entry name" value="4FE4S_FER_2"/>
    <property type="match status" value="1"/>
</dbReference>
<comment type="cofactor">
    <cofactor evidence="13">
        <name>[2Fe-2S] cluster</name>
        <dbReference type="ChEBI" id="CHEBI:190135"/>
    </cofactor>
</comment>
<gene>
    <name evidence="15" type="ORF">KL86SPO_70027</name>
</gene>
<accession>A0A212M0J1</accession>
<name>A0A212M0J1_9FIRM</name>
<dbReference type="AlphaFoldDB" id="A0A212M0J1"/>
<evidence type="ECO:0000256" key="11">
    <source>
        <dbReference type="ARBA" id="ARBA00023014"/>
    </source>
</evidence>
<dbReference type="PROSITE" id="PS00197">
    <property type="entry name" value="2FE2S_FER_1"/>
    <property type="match status" value="1"/>
</dbReference>
<evidence type="ECO:0000256" key="3">
    <source>
        <dbReference type="ARBA" id="ARBA00009433"/>
    </source>
</evidence>
<evidence type="ECO:0000256" key="8">
    <source>
        <dbReference type="ARBA" id="ARBA00022723"/>
    </source>
</evidence>
<dbReference type="GO" id="GO:0006099">
    <property type="term" value="P:tricarboxylic acid cycle"/>
    <property type="evidence" value="ECO:0007669"/>
    <property type="project" value="UniProtKB-KW"/>
</dbReference>
<evidence type="ECO:0000256" key="12">
    <source>
        <dbReference type="ARBA" id="ARBA00023291"/>
    </source>
</evidence>
<dbReference type="GO" id="GO:0009055">
    <property type="term" value="F:electron transfer activity"/>
    <property type="evidence" value="ECO:0007669"/>
    <property type="project" value="InterPro"/>
</dbReference>
<dbReference type="EC" id="1.3.5.1" evidence="4"/>
<evidence type="ECO:0000256" key="4">
    <source>
        <dbReference type="ARBA" id="ARBA00012792"/>
    </source>
</evidence>
<dbReference type="NCBIfam" id="TIGR00384">
    <property type="entry name" value="dhsB"/>
    <property type="match status" value="1"/>
</dbReference>
<dbReference type="SUPFAM" id="SSF46548">
    <property type="entry name" value="alpha-helical ferredoxin"/>
    <property type="match status" value="1"/>
</dbReference>
<dbReference type="GO" id="GO:0008177">
    <property type="term" value="F:succinate dehydrogenase (quinone) activity"/>
    <property type="evidence" value="ECO:0007669"/>
    <property type="project" value="UniProtKB-EC"/>
</dbReference>
<comment type="cofactor">
    <cofactor evidence="2">
        <name>[4Fe-4S] cluster</name>
        <dbReference type="ChEBI" id="CHEBI:49883"/>
    </cofactor>
</comment>
<evidence type="ECO:0000256" key="10">
    <source>
        <dbReference type="ARBA" id="ARBA00023004"/>
    </source>
</evidence>
<dbReference type="InterPro" id="IPR009051">
    <property type="entry name" value="Helical_ferredxn"/>
</dbReference>
<keyword evidence="7" id="KW-0001">2Fe-2S</keyword>
<dbReference type="GO" id="GO:0051538">
    <property type="term" value="F:3 iron, 4 sulfur cluster binding"/>
    <property type="evidence" value="ECO:0007669"/>
    <property type="project" value="UniProtKB-KW"/>
</dbReference>
<dbReference type="InterPro" id="IPR017896">
    <property type="entry name" value="4Fe4S_Fe-S-bd"/>
</dbReference>
<dbReference type="Gene3D" id="1.10.1060.10">
    <property type="entry name" value="Alpha-helical ferredoxin"/>
    <property type="match status" value="1"/>
</dbReference>
<protein>
    <recommendedName>
        <fullName evidence="4">succinate dehydrogenase</fullName>
        <ecNumber evidence="4">1.3.5.1</ecNumber>
    </recommendedName>
</protein>
<comment type="similarity">
    <text evidence="3">Belongs to the succinate dehydrogenase/fumarate reductase iron-sulfur protein family.</text>
</comment>
<keyword evidence="12" id="KW-0003">3Fe-4S</keyword>
<dbReference type="GO" id="GO:0046872">
    <property type="term" value="F:metal ion binding"/>
    <property type="evidence" value="ECO:0007669"/>
    <property type="project" value="UniProtKB-KW"/>
</dbReference>
<dbReference type="InterPro" id="IPR012675">
    <property type="entry name" value="Beta-grasp_dom_sf"/>
</dbReference>
<dbReference type="GO" id="GO:0051539">
    <property type="term" value="F:4 iron, 4 sulfur cluster binding"/>
    <property type="evidence" value="ECO:0007669"/>
    <property type="project" value="UniProtKB-KW"/>
</dbReference>
<dbReference type="InterPro" id="IPR006058">
    <property type="entry name" value="2Fe2S_fd_BS"/>
</dbReference>
<sequence length="315" mass="35121">MRQITYRIQRFDGVKSFEQEYSFPHQAGKTILWGLIAIKETLDPTLAFTAACRSAVCGACAVRINGQAFLACETPLDGILDRFGDVLTIEPIQNFKVIRDLVVDWEPKARRLAEAKTWLAPKDEFTAKEGCRQAAADFKKITGQINCILCGACASECSKLSANADDFLEPFTYSKVWKFIADTRDKSAKERIKAIVDKGLWKCMHCVECATKCPKGLMPNMDISRLRQLSIKMGYTDNPGARHALAFLQDVEATGRLNETKLSVRSMGLLGAMTKFPFALRLVRRGKLNPLHCSGKVKGHEQIAAILKAVRESER</sequence>
<dbReference type="Gene3D" id="3.10.20.30">
    <property type="match status" value="1"/>
</dbReference>
<evidence type="ECO:0000259" key="14">
    <source>
        <dbReference type="PROSITE" id="PS51379"/>
    </source>
</evidence>
<dbReference type="InterPro" id="IPR025192">
    <property type="entry name" value="Succ_DH/fum_Rdtase_N"/>
</dbReference>
<evidence type="ECO:0000313" key="15">
    <source>
        <dbReference type="EMBL" id="SCM83169.1"/>
    </source>
</evidence>
<dbReference type="SUPFAM" id="SSF54292">
    <property type="entry name" value="2Fe-2S ferredoxin-like"/>
    <property type="match status" value="1"/>
</dbReference>
<proteinExistence type="inferred from homology"/>
<keyword evidence="9 15" id="KW-0560">Oxidoreductase</keyword>
<dbReference type="InterPro" id="IPR050573">
    <property type="entry name" value="SDH/FRD_Iron-Sulfur"/>
</dbReference>
<dbReference type="InterPro" id="IPR017900">
    <property type="entry name" value="4Fe4S_Fe_S_CS"/>
</dbReference>
<evidence type="ECO:0000256" key="9">
    <source>
        <dbReference type="ARBA" id="ARBA00023002"/>
    </source>
</evidence>
<keyword evidence="8" id="KW-0479">Metal-binding</keyword>
<dbReference type="PANTHER" id="PTHR11921:SF29">
    <property type="entry name" value="SUCCINATE DEHYDROGENASE [UBIQUINONE] IRON-SULFUR SUBUNIT, MITOCHONDRIAL"/>
    <property type="match status" value="1"/>
</dbReference>
<feature type="domain" description="4Fe-4S ferredoxin-type" evidence="14">
    <location>
        <begin position="192"/>
        <end position="224"/>
    </location>
</feature>
<keyword evidence="10" id="KW-0408">Iron</keyword>
<dbReference type="Pfam" id="PF13183">
    <property type="entry name" value="Fer4_8"/>
    <property type="match status" value="1"/>
</dbReference>
<dbReference type="PANTHER" id="PTHR11921">
    <property type="entry name" value="SUCCINATE DEHYDROGENASE IRON-SULFUR PROTEIN"/>
    <property type="match status" value="1"/>
</dbReference>
<keyword evidence="5" id="KW-0004">4Fe-4S</keyword>
<dbReference type="Pfam" id="PF13085">
    <property type="entry name" value="Fer2_3"/>
    <property type="match status" value="1"/>
</dbReference>